<name>A0A8R1ED83_CAEJA</name>
<evidence type="ECO:0000313" key="1">
    <source>
        <dbReference type="EnsemblMetazoa" id="CJA33792.1"/>
    </source>
</evidence>
<organism evidence="1 2">
    <name type="scientific">Caenorhabditis japonica</name>
    <dbReference type="NCBI Taxonomy" id="281687"/>
    <lineage>
        <taxon>Eukaryota</taxon>
        <taxon>Metazoa</taxon>
        <taxon>Ecdysozoa</taxon>
        <taxon>Nematoda</taxon>
        <taxon>Chromadorea</taxon>
        <taxon>Rhabditida</taxon>
        <taxon>Rhabditina</taxon>
        <taxon>Rhabditomorpha</taxon>
        <taxon>Rhabditoidea</taxon>
        <taxon>Rhabditidae</taxon>
        <taxon>Peloderinae</taxon>
        <taxon>Caenorhabditis</taxon>
    </lineage>
</organism>
<dbReference type="EnsemblMetazoa" id="CJA33792.1">
    <property type="protein sequence ID" value="CJA33792.1"/>
    <property type="gene ID" value="WBGene00209639"/>
</dbReference>
<reference evidence="1" key="2">
    <citation type="submission" date="2022-06" db="UniProtKB">
        <authorList>
            <consortium name="EnsemblMetazoa"/>
        </authorList>
    </citation>
    <scope>IDENTIFICATION</scope>
    <source>
        <strain evidence="1">DF5081</strain>
    </source>
</reference>
<protein>
    <submittedName>
        <fullName evidence="1">Uncharacterized protein</fullName>
    </submittedName>
</protein>
<evidence type="ECO:0000313" key="2">
    <source>
        <dbReference type="Proteomes" id="UP000005237"/>
    </source>
</evidence>
<reference evidence="2" key="1">
    <citation type="submission" date="2010-08" db="EMBL/GenBank/DDBJ databases">
        <authorList>
            <consortium name="Caenorhabditis japonica Sequencing Consortium"/>
            <person name="Wilson R.K."/>
        </authorList>
    </citation>
    <scope>NUCLEOTIDE SEQUENCE [LARGE SCALE GENOMIC DNA]</scope>
    <source>
        <strain evidence="2">DF5081</strain>
    </source>
</reference>
<proteinExistence type="predicted"/>
<dbReference type="AlphaFoldDB" id="A0A8R1ED83"/>
<dbReference type="Proteomes" id="UP000005237">
    <property type="component" value="Unassembled WGS sequence"/>
</dbReference>
<keyword evidence="2" id="KW-1185">Reference proteome</keyword>
<sequence>MKLRYFDNKSYKIDRHATIRLCVLSDLTELGFGIEWRRSAIVQPRRATSIHQRMVSLVSTSRTEKANGGKYRSIRPGEQLQISQNCEQRVFKSKETRRSSKDVFGQFRA</sequence>
<accession>A0A8R1ED83</accession>